<dbReference type="EMBL" id="JAVRRD010000039">
    <property type="protein sequence ID" value="KAK5045193.1"/>
    <property type="molecule type" value="Genomic_DNA"/>
</dbReference>
<dbReference type="AlphaFoldDB" id="A0AAV9MXX6"/>
<dbReference type="GO" id="GO:0000164">
    <property type="term" value="C:protein phosphatase type 1 complex"/>
    <property type="evidence" value="ECO:0007669"/>
    <property type="project" value="TreeGrafter"/>
</dbReference>
<dbReference type="GO" id="GO:2001069">
    <property type="term" value="F:glycogen binding"/>
    <property type="evidence" value="ECO:0007669"/>
    <property type="project" value="TreeGrafter"/>
</dbReference>
<feature type="domain" description="CBM21" evidence="2">
    <location>
        <begin position="341"/>
        <end position="454"/>
    </location>
</feature>
<organism evidence="3 4">
    <name type="scientific">Exophiala bonariae</name>
    <dbReference type="NCBI Taxonomy" id="1690606"/>
    <lineage>
        <taxon>Eukaryota</taxon>
        <taxon>Fungi</taxon>
        <taxon>Dikarya</taxon>
        <taxon>Ascomycota</taxon>
        <taxon>Pezizomycotina</taxon>
        <taxon>Eurotiomycetes</taxon>
        <taxon>Chaetothyriomycetidae</taxon>
        <taxon>Chaetothyriales</taxon>
        <taxon>Herpotrichiellaceae</taxon>
        <taxon>Exophiala</taxon>
    </lineage>
</organism>
<reference evidence="3 4" key="1">
    <citation type="submission" date="2023-08" db="EMBL/GenBank/DDBJ databases">
        <title>Black Yeasts Isolated from many extreme environments.</title>
        <authorList>
            <person name="Coleine C."/>
            <person name="Stajich J.E."/>
            <person name="Selbmann L."/>
        </authorList>
    </citation>
    <scope>NUCLEOTIDE SEQUENCE [LARGE SCALE GENOMIC DNA]</scope>
    <source>
        <strain evidence="3 4">CCFEE 5792</strain>
    </source>
</reference>
<feature type="compositionally biased region" description="Low complexity" evidence="1">
    <location>
        <begin position="695"/>
        <end position="706"/>
    </location>
</feature>
<feature type="region of interest" description="Disordered" evidence="1">
    <location>
        <begin position="688"/>
        <end position="720"/>
    </location>
</feature>
<proteinExistence type="predicted"/>
<keyword evidence="4" id="KW-1185">Reference proteome</keyword>
<feature type="compositionally biased region" description="Low complexity" evidence="1">
    <location>
        <begin position="1"/>
        <end position="25"/>
    </location>
</feature>
<dbReference type="InterPro" id="IPR050782">
    <property type="entry name" value="PP1_regulatory_subunit_3"/>
</dbReference>
<dbReference type="PANTHER" id="PTHR12307:SF36">
    <property type="entry name" value="GLYCOGEN-BINDING SUBUNIT 76A"/>
    <property type="match status" value="1"/>
</dbReference>
<evidence type="ECO:0000313" key="4">
    <source>
        <dbReference type="Proteomes" id="UP001358417"/>
    </source>
</evidence>
<dbReference type="GO" id="GO:0005979">
    <property type="term" value="P:regulation of glycogen biosynthetic process"/>
    <property type="evidence" value="ECO:0007669"/>
    <property type="project" value="TreeGrafter"/>
</dbReference>
<feature type="compositionally biased region" description="Polar residues" evidence="1">
    <location>
        <begin position="488"/>
        <end position="501"/>
    </location>
</feature>
<evidence type="ECO:0000313" key="3">
    <source>
        <dbReference type="EMBL" id="KAK5045193.1"/>
    </source>
</evidence>
<sequence>MPYTPPSQLSPAASKPSSPSVSRSHSYIKGQFLTPELPASSGRPNLPRSHGSSSYLTKHRRSPSLNDAKHEVVHNGEAYGENGTFDPHGSLRKSPPPVTNSLIPAGMTISPPDSSHNSSDDEEHPEIRGRSRDFELGDNLKELQAAIRSIEQRKSGSPTRSNEQKPTEVTVEQVDGAASHPPTNVSRPPLSQEARKISHSRSSTDSNIVFEPPKLPNPPVTFEQDSDSSDCDIPNRNRPAMVRKKSGELVRPALRPSSRRRPSSMPGTPTYSKAVHFDSHLEHVRHFLQVDRPLAVSAGSSPVETYESENEFPFGSDESSTRSRSPAHEWEMRLANFPAESDWRKSQPVFVERVFLSSDNKNLIGTVAVQNMAFQKTVVARFTLDYWKTTSEVVADYNNDVRRKHSDNLDRFNFSIRLADQAHLENKTLFFCIKYTTNGQDFWDNNGSFNYQVDFAKKARVQQSKNGMPGLGARPLSALPRSRPSPPTSNGRPKSMPTSFDDFSTGFDNFGSFGQSAGSLMGEPRLKLRSPRSKVELLPETPQRRHKAGGGQAFGNRYDFNSSLSAAKSNAYAALGEHSGLSPRADTKQSSRKVPAPIVTNGVTPAPLKLEAASTILNNVTSSSVPGLTTTLNSKPAALMSEKPPLTSQSYQELVDKYCFFGTPKQNQPLTKTALSMVDGAADYMSASDLSTGDSPHSTASSGSSTPTPPRSLSPTPTSQAQKLYGSYIARSSSPMANGSSYFSPRARSPVSFGYPYHSPSQLMSESPTPTAIRG</sequence>
<accession>A0AAV9MXX6</accession>
<feature type="compositionally biased region" description="Low complexity" evidence="1">
    <location>
        <begin position="473"/>
        <end position="482"/>
    </location>
</feature>
<protein>
    <recommendedName>
        <fullName evidence="2">CBM21 domain-containing protein</fullName>
    </recommendedName>
</protein>
<evidence type="ECO:0000256" key="1">
    <source>
        <dbReference type="SAM" id="MobiDB-lite"/>
    </source>
</evidence>
<feature type="compositionally biased region" description="Basic and acidic residues" evidence="1">
    <location>
        <begin position="125"/>
        <end position="141"/>
    </location>
</feature>
<comment type="caution">
    <text evidence="3">The sequence shown here is derived from an EMBL/GenBank/DDBJ whole genome shotgun (WGS) entry which is preliminary data.</text>
</comment>
<dbReference type="PROSITE" id="PS51159">
    <property type="entry name" value="CBM21"/>
    <property type="match status" value="1"/>
</dbReference>
<dbReference type="InterPro" id="IPR038175">
    <property type="entry name" value="CBM21_dom_sf"/>
</dbReference>
<feature type="compositionally biased region" description="Polar residues" evidence="1">
    <location>
        <begin position="759"/>
        <end position="775"/>
    </location>
</feature>
<dbReference type="PANTHER" id="PTHR12307">
    <property type="entry name" value="PROTEIN PHOSPHATASE 1 REGULATORY SUBUNIT"/>
    <property type="match status" value="1"/>
</dbReference>
<dbReference type="Pfam" id="PF03370">
    <property type="entry name" value="CBM_21"/>
    <property type="match status" value="1"/>
</dbReference>
<feature type="region of interest" description="Disordered" evidence="1">
    <location>
        <begin position="299"/>
        <end position="326"/>
    </location>
</feature>
<feature type="region of interest" description="Disordered" evidence="1">
    <location>
        <begin position="463"/>
        <end position="501"/>
    </location>
</feature>
<feature type="region of interest" description="Disordered" evidence="1">
    <location>
        <begin position="1"/>
        <end position="273"/>
    </location>
</feature>
<dbReference type="GO" id="GO:0008157">
    <property type="term" value="F:protein phosphatase 1 binding"/>
    <property type="evidence" value="ECO:0007669"/>
    <property type="project" value="TreeGrafter"/>
</dbReference>
<name>A0AAV9MXX6_9EURO</name>
<feature type="region of interest" description="Disordered" evidence="1">
    <location>
        <begin position="754"/>
        <end position="775"/>
    </location>
</feature>
<dbReference type="InterPro" id="IPR005036">
    <property type="entry name" value="CBM21_dom"/>
</dbReference>
<dbReference type="GeneID" id="89977685"/>
<evidence type="ECO:0000259" key="2">
    <source>
        <dbReference type="PROSITE" id="PS51159"/>
    </source>
</evidence>
<dbReference type="RefSeq" id="XP_064700829.1">
    <property type="nucleotide sequence ID" value="XM_064853066.1"/>
</dbReference>
<gene>
    <name evidence="3" type="ORF">LTR84_009526</name>
</gene>
<dbReference type="Proteomes" id="UP001358417">
    <property type="component" value="Unassembled WGS sequence"/>
</dbReference>
<dbReference type="Gene3D" id="2.60.40.2440">
    <property type="entry name" value="Carbohydrate binding type-21 domain"/>
    <property type="match status" value="1"/>
</dbReference>